<feature type="compositionally biased region" description="Low complexity" evidence="1">
    <location>
        <begin position="350"/>
        <end position="370"/>
    </location>
</feature>
<dbReference type="AlphaFoldDB" id="A0A915LIU4"/>
<name>A0A915LIU4_MELJA</name>
<sequence>MEPQKVQTYNKLLNDKEAEHLPDDRNKLDLDGRIGLISHESSSKQANDNVDNYREVDPTPEVVKRMDDVDLACEAHNVEIIEELFRDIEPEQIQEKKHEQAENLPEYIPEDNNRRVDVDLTSLSSPSNEAPNHPTHSQQMPNHRLARNTNKDPKGKQVVQEENQNHIDYNQNIQPGYIPGLDTLRLFQQINQKYSNSENNLINSKGKQVVQEEPQNHINFNQNLQQGYNPGLDTEKFCQQINQRYNNAGFGPTASTLYYPHNYGQMGQHTMLHTQQNYNTNYLNNNSGHSIPPIASEPVVQPSYNQNLNKKRVQFSEGTFTKNNHEGTSKGKKRKTRKNPTEKNHEIPVNLENNAENNNNSNNSLDNQNNVVEDFPNIFEPKD</sequence>
<feature type="region of interest" description="Disordered" evidence="1">
    <location>
        <begin position="95"/>
        <end position="159"/>
    </location>
</feature>
<feature type="compositionally biased region" description="Basic and acidic residues" evidence="1">
    <location>
        <begin position="13"/>
        <end position="27"/>
    </location>
</feature>
<evidence type="ECO:0000313" key="2">
    <source>
        <dbReference type="Proteomes" id="UP000887561"/>
    </source>
</evidence>
<protein>
    <submittedName>
        <fullName evidence="3">Uncharacterized protein</fullName>
    </submittedName>
</protein>
<accession>A0A915LIU4</accession>
<dbReference type="WBParaSite" id="scaffold1245_cov195.g2756">
    <property type="protein sequence ID" value="scaffold1245_cov195.g2756"/>
    <property type="gene ID" value="scaffold1245_cov195.g2756"/>
</dbReference>
<evidence type="ECO:0000256" key="1">
    <source>
        <dbReference type="SAM" id="MobiDB-lite"/>
    </source>
</evidence>
<organism evidence="2 3">
    <name type="scientific">Meloidogyne javanica</name>
    <name type="common">Root-knot nematode worm</name>
    <dbReference type="NCBI Taxonomy" id="6303"/>
    <lineage>
        <taxon>Eukaryota</taxon>
        <taxon>Metazoa</taxon>
        <taxon>Ecdysozoa</taxon>
        <taxon>Nematoda</taxon>
        <taxon>Chromadorea</taxon>
        <taxon>Rhabditida</taxon>
        <taxon>Tylenchina</taxon>
        <taxon>Tylenchomorpha</taxon>
        <taxon>Tylenchoidea</taxon>
        <taxon>Meloidogynidae</taxon>
        <taxon>Meloidogyninae</taxon>
        <taxon>Meloidogyne</taxon>
        <taxon>Meloidogyne incognita group</taxon>
    </lineage>
</organism>
<dbReference type="Proteomes" id="UP000887561">
    <property type="component" value="Unplaced"/>
</dbReference>
<feature type="region of interest" description="Disordered" evidence="1">
    <location>
        <begin position="1"/>
        <end position="27"/>
    </location>
</feature>
<feature type="compositionally biased region" description="Polar residues" evidence="1">
    <location>
        <begin position="121"/>
        <end position="141"/>
    </location>
</feature>
<evidence type="ECO:0000313" key="3">
    <source>
        <dbReference type="WBParaSite" id="scaffold1245_cov195.g2756"/>
    </source>
</evidence>
<proteinExistence type="predicted"/>
<reference evidence="3" key="1">
    <citation type="submission" date="2022-11" db="UniProtKB">
        <authorList>
            <consortium name="WormBaseParasite"/>
        </authorList>
    </citation>
    <scope>IDENTIFICATION</scope>
</reference>
<feature type="compositionally biased region" description="Polar residues" evidence="1">
    <location>
        <begin position="1"/>
        <end position="11"/>
    </location>
</feature>
<keyword evidence="2" id="KW-1185">Reference proteome</keyword>
<feature type="region of interest" description="Disordered" evidence="1">
    <location>
        <begin position="314"/>
        <end position="383"/>
    </location>
</feature>